<evidence type="ECO:0000313" key="10">
    <source>
        <dbReference type="Proteomes" id="UP001470288"/>
    </source>
</evidence>
<sequence length="158" mass="17905">MAILDTRIDDRLIHGQVCGYWIPQYSLQRIAIVDDDIVNDETRKTTLKFGMPENCKLSIFGSAKAADKFIRKIDEGIKVMILCNSPVPILRMAEAGYQVPYITIGNMSNRPGATQIDKNTFITPEEKEAFSKLVQKGVKLYIQNTPRDVKRDVTELLK</sequence>
<dbReference type="RefSeq" id="WP_118512503.1">
    <property type="nucleotide sequence ID" value="NZ_JBBMFC010000014.1"/>
</dbReference>
<proteinExistence type="predicted"/>
<dbReference type="Pfam" id="PF03830">
    <property type="entry name" value="PTSIIB_sorb"/>
    <property type="match status" value="1"/>
</dbReference>
<evidence type="ECO:0000256" key="2">
    <source>
        <dbReference type="ARBA" id="ARBA00022448"/>
    </source>
</evidence>
<keyword evidence="5 9" id="KW-0808">Transferase</keyword>
<dbReference type="GO" id="GO:0016740">
    <property type="term" value="F:transferase activity"/>
    <property type="evidence" value="ECO:0007669"/>
    <property type="project" value="UniProtKB-KW"/>
</dbReference>
<dbReference type="InterPro" id="IPR004720">
    <property type="entry name" value="PTS_IIB_sorbose-sp"/>
</dbReference>
<evidence type="ECO:0000256" key="3">
    <source>
        <dbReference type="ARBA" id="ARBA00022490"/>
    </source>
</evidence>
<dbReference type="EC" id="2.7.1.-" evidence="9"/>
<evidence type="ECO:0000256" key="4">
    <source>
        <dbReference type="ARBA" id="ARBA00022597"/>
    </source>
</evidence>
<gene>
    <name evidence="9" type="ORF">WMO62_09065</name>
</gene>
<comment type="subcellular location">
    <subcellularLocation>
        <location evidence="1">Cytoplasm</location>
    </subcellularLocation>
</comment>
<reference evidence="9 10" key="1">
    <citation type="submission" date="2024-03" db="EMBL/GenBank/DDBJ databases">
        <title>Human intestinal bacterial collection.</title>
        <authorList>
            <person name="Pauvert C."/>
            <person name="Hitch T.C.A."/>
            <person name="Clavel T."/>
        </authorList>
    </citation>
    <scope>NUCLEOTIDE SEQUENCE [LARGE SCALE GENOMIC DNA]</scope>
    <source>
        <strain evidence="9 10">CLA-AA-H78B</strain>
    </source>
</reference>
<protein>
    <submittedName>
        <fullName evidence="9">PTS sugar transporter subunit IIB</fullName>
        <ecNumber evidence="9">2.7.1.-</ecNumber>
    </submittedName>
</protein>
<organism evidence="9 10">
    <name type="scientific">Hominiventricola aquisgranensis</name>
    <dbReference type="NCBI Taxonomy" id="3133164"/>
    <lineage>
        <taxon>Bacteria</taxon>
        <taxon>Bacillati</taxon>
        <taxon>Bacillota</taxon>
        <taxon>Clostridia</taxon>
        <taxon>Lachnospirales</taxon>
        <taxon>Lachnospiraceae</taxon>
        <taxon>Hominiventricola</taxon>
    </lineage>
</organism>
<evidence type="ECO:0000256" key="7">
    <source>
        <dbReference type="ARBA" id="ARBA00022777"/>
    </source>
</evidence>
<evidence type="ECO:0000313" key="9">
    <source>
        <dbReference type="EMBL" id="MEQ2578987.1"/>
    </source>
</evidence>
<name>A0ABV1I1C2_9FIRM</name>
<dbReference type="Proteomes" id="UP001470288">
    <property type="component" value="Unassembled WGS sequence"/>
</dbReference>
<keyword evidence="2" id="KW-0813">Transport</keyword>
<evidence type="ECO:0000256" key="6">
    <source>
        <dbReference type="ARBA" id="ARBA00022683"/>
    </source>
</evidence>
<dbReference type="SUPFAM" id="SSF52728">
    <property type="entry name" value="PTS IIb component"/>
    <property type="match status" value="1"/>
</dbReference>
<feature type="domain" description="PTS EIIB type-4" evidence="8">
    <location>
        <begin position="1"/>
        <end position="158"/>
    </location>
</feature>
<dbReference type="EMBL" id="JBBMFC010000014">
    <property type="protein sequence ID" value="MEQ2578987.1"/>
    <property type="molecule type" value="Genomic_DNA"/>
</dbReference>
<dbReference type="Gene3D" id="3.40.35.10">
    <property type="entry name" value="Phosphotransferase system, sorbose subfamily IIB component"/>
    <property type="match status" value="1"/>
</dbReference>
<keyword evidence="10" id="KW-1185">Reference proteome</keyword>
<comment type="caution">
    <text evidence="9">The sequence shown here is derived from an EMBL/GenBank/DDBJ whole genome shotgun (WGS) entry which is preliminary data.</text>
</comment>
<dbReference type="PROSITE" id="PS51101">
    <property type="entry name" value="PTS_EIIB_TYPE_4"/>
    <property type="match status" value="1"/>
</dbReference>
<keyword evidence="6" id="KW-0598">Phosphotransferase system</keyword>
<evidence type="ECO:0000259" key="8">
    <source>
        <dbReference type="PROSITE" id="PS51101"/>
    </source>
</evidence>
<evidence type="ECO:0000256" key="5">
    <source>
        <dbReference type="ARBA" id="ARBA00022679"/>
    </source>
</evidence>
<keyword evidence="7" id="KW-0418">Kinase</keyword>
<keyword evidence="4 9" id="KW-0762">Sugar transport</keyword>
<evidence type="ECO:0000256" key="1">
    <source>
        <dbReference type="ARBA" id="ARBA00004496"/>
    </source>
</evidence>
<dbReference type="InterPro" id="IPR036667">
    <property type="entry name" value="PTS_IIB_sorbose-sp_sf"/>
</dbReference>
<accession>A0ABV1I1C2</accession>
<keyword evidence="3" id="KW-0963">Cytoplasm</keyword>